<feature type="transmembrane region" description="Helical" evidence="1">
    <location>
        <begin position="119"/>
        <end position="137"/>
    </location>
</feature>
<dbReference type="Proteomes" id="UP000053244">
    <property type="component" value="Unassembled WGS sequence"/>
</dbReference>
<evidence type="ECO:0000259" key="3">
    <source>
        <dbReference type="PROSITE" id="PS50113"/>
    </source>
</evidence>
<dbReference type="InterPro" id="IPR052155">
    <property type="entry name" value="Biofilm_reg_signaling"/>
</dbReference>
<evidence type="ECO:0000313" key="5">
    <source>
        <dbReference type="EMBL" id="KUL34285.1"/>
    </source>
</evidence>
<feature type="domain" description="PAS" evidence="2">
    <location>
        <begin position="344"/>
        <end position="415"/>
    </location>
</feature>
<keyword evidence="1" id="KW-1133">Transmembrane helix</keyword>
<feature type="transmembrane region" description="Helical" evidence="1">
    <location>
        <begin position="21"/>
        <end position="38"/>
    </location>
</feature>
<dbReference type="InterPro" id="IPR035965">
    <property type="entry name" value="PAS-like_dom_sf"/>
</dbReference>
<keyword evidence="1" id="KW-0812">Transmembrane</keyword>
<dbReference type="InterPro" id="IPR013655">
    <property type="entry name" value="PAS_fold_3"/>
</dbReference>
<sequence>MPRSVPRSLTRSVPRSLTRDPVLAGLLVLTGLVLVGYLTPVGGSWGRLLAFWPIQIALDVVLLAGSYRVVRLPDIPADTRRFWRSMTLAGALLTLSDVVQAAQNLRHITPALLNSGNLQLALIAAGIAGPIWTMLTHPIPGLRREKLRFWLDAGATIIAAAVFIWTLLMPDLDSRGGAGLLLYTASSAAMLVAAFGVVKLTLADNPPFNRGAAITGGLGACLVGVCTIVAPPVEESWTLHLFMVSRLVPCVLLAACARFQEIGLRADAAAGGGTRPARRRHSPLPYVAAIAAQFLMIVLLFRAGLPLQLAGGVIGVTVVIGLVIARQLVTFADVDTLVTEVSRQEQRFRALVRHASDVTLVVDRAGSITYASPALHRVLGLPAETVTGTRLADILHPDDATQLDDVVLRSAADPDRGVPWRARARHSDGGWRWLEIISTNRLDDPSVDGIISNARDITLARDLEQQLRHQASHDQLTGLANRLLFTERLDRIARDPFLGSPPGGDAGPDRLVGMLAIDLNDFKPINDTLGHQAGDTVLMIVAHRLSACAGDTATVARLGGDEFAVILHPTSVAETAALADRVRAAIAEPMHVAGQDLTVSASIGVATGPPNAAEELHEAADAAMYETKRDAKASR</sequence>
<comment type="caution">
    <text evidence="5">The sequence shown here is derived from an EMBL/GenBank/DDBJ whole genome shotgun (WGS) entry which is preliminary data.</text>
</comment>
<dbReference type="Pfam" id="PF08447">
    <property type="entry name" value="PAS_3"/>
    <property type="match status" value="1"/>
</dbReference>
<dbReference type="Gene3D" id="3.30.450.20">
    <property type="entry name" value="PAS domain"/>
    <property type="match status" value="1"/>
</dbReference>
<dbReference type="SMART" id="SM00091">
    <property type="entry name" value="PAS"/>
    <property type="match status" value="1"/>
</dbReference>
<dbReference type="PANTHER" id="PTHR44757">
    <property type="entry name" value="DIGUANYLATE CYCLASE DGCP"/>
    <property type="match status" value="1"/>
</dbReference>
<dbReference type="InterPro" id="IPR000700">
    <property type="entry name" value="PAS-assoc_C"/>
</dbReference>
<dbReference type="CDD" id="cd01949">
    <property type="entry name" value="GGDEF"/>
    <property type="match status" value="1"/>
</dbReference>
<feature type="transmembrane region" description="Helical" evidence="1">
    <location>
        <begin position="82"/>
        <end position="99"/>
    </location>
</feature>
<keyword evidence="1" id="KW-0472">Membrane</keyword>
<dbReference type="Pfam" id="PF00990">
    <property type="entry name" value="GGDEF"/>
    <property type="match status" value="1"/>
</dbReference>
<dbReference type="EMBL" id="LLZH01000122">
    <property type="protein sequence ID" value="KUL34285.1"/>
    <property type="molecule type" value="Genomic_DNA"/>
</dbReference>
<reference evidence="5 6" key="1">
    <citation type="submission" date="2015-10" db="EMBL/GenBank/DDBJ databases">
        <authorList>
            <person name="Gilbert D.G."/>
        </authorList>
    </citation>
    <scope>NUCLEOTIDE SEQUENCE [LARGE SCALE GENOMIC DNA]</scope>
    <source>
        <strain evidence="5 6">NRRL B-16712</strain>
    </source>
</reference>
<organism evidence="5 6">
    <name type="scientific">Actinoplanes awajinensis subsp. mycoplanecinus</name>
    <dbReference type="NCBI Taxonomy" id="135947"/>
    <lineage>
        <taxon>Bacteria</taxon>
        <taxon>Bacillati</taxon>
        <taxon>Actinomycetota</taxon>
        <taxon>Actinomycetes</taxon>
        <taxon>Micromonosporales</taxon>
        <taxon>Micromonosporaceae</taxon>
        <taxon>Actinoplanes</taxon>
    </lineage>
</organism>
<feature type="transmembrane region" description="Helical" evidence="1">
    <location>
        <begin position="180"/>
        <end position="200"/>
    </location>
</feature>
<dbReference type="Gene3D" id="3.30.70.270">
    <property type="match status" value="1"/>
</dbReference>
<dbReference type="PROSITE" id="PS50113">
    <property type="entry name" value="PAC"/>
    <property type="match status" value="1"/>
</dbReference>
<dbReference type="InterPro" id="IPR000160">
    <property type="entry name" value="GGDEF_dom"/>
</dbReference>
<feature type="transmembrane region" description="Helical" evidence="1">
    <location>
        <begin position="50"/>
        <end position="70"/>
    </location>
</feature>
<evidence type="ECO:0000313" key="6">
    <source>
        <dbReference type="Proteomes" id="UP000053244"/>
    </source>
</evidence>
<feature type="transmembrane region" description="Helical" evidence="1">
    <location>
        <begin position="212"/>
        <end position="231"/>
    </location>
</feature>
<gene>
    <name evidence="5" type="ORF">ADL15_16770</name>
</gene>
<dbReference type="NCBIfam" id="TIGR00254">
    <property type="entry name" value="GGDEF"/>
    <property type="match status" value="1"/>
</dbReference>
<evidence type="ECO:0000259" key="2">
    <source>
        <dbReference type="PROSITE" id="PS50112"/>
    </source>
</evidence>
<dbReference type="NCBIfam" id="TIGR00229">
    <property type="entry name" value="sensory_box"/>
    <property type="match status" value="1"/>
</dbReference>
<dbReference type="InterPro" id="IPR043128">
    <property type="entry name" value="Rev_trsase/Diguanyl_cyclase"/>
</dbReference>
<dbReference type="AlphaFoldDB" id="A0A0X3UP42"/>
<dbReference type="InterPro" id="IPR000014">
    <property type="entry name" value="PAS"/>
</dbReference>
<dbReference type="PROSITE" id="PS50887">
    <property type="entry name" value="GGDEF"/>
    <property type="match status" value="1"/>
</dbReference>
<dbReference type="PROSITE" id="PS50112">
    <property type="entry name" value="PAS"/>
    <property type="match status" value="1"/>
</dbReference>
<dbReference type="SMART" id="SM00267">
    <property type="entry name" value="GGDEF"/>
    <property type="match status" value="1"/>
</dbReference>
<name>A0A0X3UP42_9ACTN</name>
<evidence type="ECO:0008006" key="7">
    <source>
        <dbReference type="Google" id="ProtNLM"/>
    </source>
</evidence>
<feature type="transmembrane region" description="Helical" evidence="1">
    <location>
        <begin position="149"/>
        <end position="168"/>
    </location>
</feature>
<feature type="transmembrane region" description="Helical" evidence="1">
    <location>
        <begin position="284"/>
        <end position="301"/>
    </location>
</feature>
<dbReference type="CDD" id="cd00130">
    <property type="entry name" value="PAS"/>
    <property type="match status" value="1"/>
</dbReference>
<dbReference type="InterPro" id="IPR029787">
    <property type="entry name" value="Nucleotide_cyclase"/>
</dbReference>
<evidence type="ECO:0000256" key="1">
    <source>
        <dbReference type="SAM" id="Phobius"/>
    </source>
</evidence>
<dbReference type="SUPFAM" id="SSF55073">
    <property type="entry name" value="Nucleotide cyclase"/>
    <property type="match status" value="1"/>
</dbReference>
<dbReference type="SUPFAM" id="SSF55785">
    <property type="entry name" value="PYP-like sensor domain (PAS domain)"/>
    <property type="match status" value="1"/>
</dbReference>
<protein>
    <recommendedName>
        <fullName evidence="7">Diguanylate cyclase</fullName>
    </recommendedName>
</protein>
<feature type="domain" description="GGDEF" evidence="4">
    <location>
        <begin position="510"/>
        <end position="635"/>
    </location>
</feature>
<feature type="transmembrane region" description="Helical" evidence="1">
    <location>
        <begin position="307"/>
        <end position="325"/>
    </location>
</feature>
<proteinExistence type="predicted"/>
<evidence type="ECO:0000259" key="4">
    <source>
        <dbReference type="PROSITE" id="PS50887"/>
    </source>
</evidence>
<accession>A0A0X3UP42</accession>
<keyword evidence="6" id="KW-1185">Reference proteome</keyword>
<feature type="domain" description="PAC" evidence="3">
    <location>
        <begin position="416"/>
        <end position="469"/>
    </location>
</feature>
<dbReference type="PANTHER" id="PTHR44757:SF2">
    <property type="entry name" value="BIOFILM ARCHITECTURE MAINTENANCE PROTEIN MBAA"/>
    <property type="match status" value="1"/>
</dbReference>